<sequence length="109" mass="11292">MCGFRQARGLVLNRRGRAPSGPLGSEYSVETEVLEWAAIEAPVDLIIGEDSRGGEPYGTAFDAVAQMTPGATVHVLPGQGHLAHVNAPEALGRLVADCVSPTAVQDSPG</sequence>
<organism evidence="1 2">
    <name type="scientific">Cryptosporangium aurantiacum</name>
    <dbReference type="NCBI Taxonomy" id="134849"/>
    <lineage>
        <taxon>Bacteria</taxon>
        <taxon>Bacillati</taxon>
        <taxon>Actinomycetota</taxon>
        <taxon>Actinomycetes</taxon>
        <taxon>Cryptosporangiales</taxon>
        <taxon>Cryptosporangiaceae</taxon>
        <taxon>Cryptosporangium</taxon>
    </lineage>
</organism>
<dbReference type="SUPFAM" id="SSF53474">
    <property type="entry name" value="alpha/beta-Hydrolases"/>
    <property type="match status" value="1"/>
</dbReference>
<evidence type="ECO:0008006" key="3">
    <source>
        <dbReference type="Google" id="ProtNLM"/>
    </source>
</evidence>
<dbReference type="RefSeq" id="WP_073264801.1">
    <property type="nucleotide sequence ID" value="NZ_FRCS01000021.1"/>
</dbReference>
<dbReference type="AlphaFoldDB" id="A0A1M7RLJ5"/>
<dbReference type="STRING" id="134849.SAMN05443668_12125"/>
<dbReference type="Proteomes" id="UP000184440">
    <property type="component" value="Unassembled WGS sequence"/>
</dbReference>
<gene>
    <name evidence="1" type="ORF">SAMN05443668_12125</name>
</gene>
<evidence type="ECO:0000313" key="2">
    <source>
        <dbReference type="Proteomes" id="UP000184440"/>
    </source>
</evidence>
<dbReference type="Gene3D" id="3.40.50.1820">
    <property type="entry name" value="alpha/beta hydrolase"/>
    <property type="match status" value="1"/>
</dbReference>
<evidence type="ECO:0000313" key="1">
    <source>
        <dbReference type="EMBL" id="SHN47177.1"/>
    </source>
</evidence>
<accession>A0A1M7RLJ5</accession>
<reference evidence="1 2" key="1">
    <citation type="submission" date="2016-11" db="EMBL/GenBank/DDBJ databases">
        <authorList>
            <person name="Jaros S."/>
            <person name="Januszkiewicz K."/>
            <person name="Wedrychowicz H."/>
        </authorList>
    </citation>
    <scope>NUCLEOTIDE SEQUENCE [LARGE SCALE GENOMIC DNA]</scope>
    <source>
        <strain evidence="1 2">DSM 46144</strain>
    </source>
</reference>
<dbReference type="InterPro" id="IPR029058">
    <property type="entry name" value="AB_hydrolase_fold"/>
</dbReference>
<dbReference type="EMBL" id="FRCS01000021">
    <property type="protein sequence ID" value="SHN47177.1"/>
    <property type="molecule type" value="Genomic_DNA"/>
</dbReference>
<name>A0A1M7RLJ5_9ACTN</name>
<dbReference type="OrthoDB" id="27092at2"/>
<protein>
    <recommendedName>
        <fullName evidence="3">TAP-like protein</fullName>
    </recommendedName>
</protein>
<proteinExistence type="predicted"/>
<keyword evidence="2" id="KW-1185">Reference proteome</keyword>